<feature type="region of interest" description="Disordered" evidence="1">
    <location>
        <begin position="291"/>
        <end position="310"/>
    </location>
</feature>
<keyword evidence="3" id="KW-1185">Reference proteome</keyword>
<organism evidence="2 3">
    <name type="scientific">Suillus plorans</name>
    <dbReference type="NCBI Taxonomy" id="116603"/>
    <lineage>
        <taxon>Eukaryota</taxon>
        <taxon>Fungi</taxon>
        <taxon>Dikarya</taxon>
        <taxon>Basidiomycota</taxon>
        <taxon>Agaricomycotina</taxon>
        <taxon>Agaricomycetes</taxon>
        <taxon>Agaricomycetidae</taxon>
        <taxon>Boletales</taxon>
        <taxon>Suillineae</taxon>
        <taxon>Suillaceae</taxon>
        <taxon>Suillus</taxon>
    </lineage>
</organism>
<accession>A0A9P7AB89</accession>
<dbReference type="EMBL" id="JABBWE010000122">
    <property type="protein sequence ID" value="KAG1785007.1"/>
    <property type="molecule type" value="Genomic_DNA"/>
</dbReference>
<dbReference type="RefSeq" id="XP_041152492.1">
    <property type="nucleotide sequence ID" value="XM_041307903.1"/>
</dbReference>
<reference evidence="2" key="1">
    <citation type="journal article" date="2020" name="New Phytol.">
        <title>Comparative genomics reveals dynamic genome evolution in host specialist ectomycorrhizal fungi.</title>
        <authorList>
            <person name="Lofgren L.A."/>
            <person name="Nguyen N.H."/>
            <person name="Vilgalys R."/>
            <person name="Ruytinx J."/>
            <person name="Liao H.L."/>
            <person name="Branco S."/>
            <person name="Kuo A."/>
            <person name="LaButti K."/>
            <person name="Lipzen A."/>
            <person name="Andreopoulos W."/>
            <person name="Pangilinan J."/>
            <person name="Riley R."/>
            <person name="Hundley H."/>
            <person name="Na H."/>
            <person name="Barry K."/>
            <person name="Grigoriev I.V."/>
            <person name="Stajich J.E."/>
            <person name="Kennedy P.G."/>
        </authorList>
    </citation>
    <scope>NUCLEOTIDE SEQUENCE</scope>
    <source>
        <strain evidence="2">S12</strain>
    </source>
</reference>
<dbReference type="Proteomes" id="UP000719766">
    <property type="component" value="Unassembled WGS sequence"/>
</dbReference>
<sequence length="396" mass="43963">MEDGVKAELFQFIPPEEHELMNYQSFGSQFGRGVSNAHSEMASDVKVCAGAIFSLSVNIFIWGYKRHKDPGCRALLLSPHGDYMKFVPVFFPTSKKLVPTGASVESIALRQIITGCHRCCIFEDKAISLLSGDAELTEIGETTKIPYRKYHNFFRQCLLTGGSWAHQVFLFFNNALFSTSSSVPPPANDNEPGHIYEEEFERAMEQELKGLVFNADVVGLLLPNPWTIHIPHDSLLSDSEDEAHPKLSSHSSHYCSPTCSSSFRVYIYHDGGLNLGPQDAHVEIEHLGPMEIDNACPKPKPKPKPRRKAQTADNLVIGEDLIILNHTILDLIEHAEKEWDAKLTCTSKTLPEAVAPTSYGWLSLIDSLTDSGPDAVTVVNGHHCQPEPTTPMCQQH</sequence>
<feature type="compositionally biased region" description="Basic residues" evidence="1">
    <location>
        <begin position="299"/>
        <end position="309"/>
    </location>
</feature>
<evidence type="ECO:0000256" key="1">
    <source>
        <dbReference type="SAM" id="MobiDB-lite"/>
    </source>
</evidence>
<evidence type="ECO:0000313" key="3">
    <source>
        <dbReference type="Proteomes" id="UP000719766"/>
    </source>
</evidence>
<name>A0A9P7AB89_9AGAM</name>
<comment type="caution">
    <text evidence="2">The sequence shown here is derived from an EMBL/GenBank/DDBJ whole genome shotgun (WGS) entry which is preliminary data.</text>
</comment>
<protein>
    <submittedName>
        <fullName evidence="2">Uncharacterized protein</fullName>
    </submittedName>
</protein>
<proteinExistence type="predicted"/>
<dbReference type="GeneID" id="64601667"/>
<dbReference type="OrthoDB" id="2693481at2759"/>
<dbReference type="AlphaFoldDB" id="A0A9P7AB89"/>
<gene>
    <name evidence="2" type="ORF">HD556DRAFT_1451172</name>
</gene>
<evidence type="ECO:0000313" key="2">
    <source>
        <dbReference type="EMBL" id="KAG1785007.1"/>
    </source>
</evidence>